<dbReference type="CDD" id="cd06222">
    <property type="entry name" value="RNase_H_like"/>
    <property type="match status" value="1"/>
</dbReference>
<keyword evidence="4" id="KW-0446">Lipid-binding</keyword>
<dbReference type="Gene3D" id="3.60.10.10">
    <property type="entry name" value="Endonuclease/exonuclease/phosphatase"/>
    <property type="match status" value="1"/>
</dbReference>
<dbReference type="CDD" id="cd00030">
    <property type="entry name" value="C2"/>
    <property type="match status" value="1"/>
</dbReference>
<evidence type="ECO:0000256" key="5">
    <source>
        <dbReference type="ARBA" id="ARBA00023136"/>
    </source>
</evidence>
<sequence length="1554" mass="176804">MRRKRQGSFNLGVSIYLVAGSLGFSEHLIVAAQGRSGGVCLFWSVDFLVEVLEFNSVTIAINIHDNVRSWTLVGFYDPLYYQKRFKAWSNLLALLESIVGPWLWFKDFNMIMDSKEKSGGRVGSNSSANYLRSLIERLDRGIANVLWRLEFPRASVLHLGSVNSDHCPLIIDTNPADVRCPRPFRFEAMWAKDSLCFDVINEAWKRNFVGNDCFILHKKQFYLASDLRRWNKEVFGHVQSRIVEFTRNIEKIQMEDPTEANGIEEAKLHTSLNTWLSRNETMWRQKSRESWMNEGDRNSNFFHISSVVRRTRNNIDAIRGDDNVWIVKISEIRDFVVEKFQDLFAVKEICCPADLSDLIYSTISNGPNGLPPLFYKKYWHVVGYSVIRAVRNFFILVISKLLVDRLRAVIPNLVSPAQSAFIQDRWITENQLIVQEILYSFKKRKVKGGFVAMKLDLQKAYDRVNWGFLKLKINRNKSGLICSKLVSRVRKREIKLTLDMKKVQANVNYLGAPLFHSTSRIKDFRFLQEKLETRLSGWRMDAFIRRFWWNPSKESGREPLKNSSPTWRAIERLKPIIRKGACFIISDGSKVDCWKDPWVPWLPNFILGPRDGSVCSNSFLVENLIDWDINSWRIGLLEEMFDQESVCAIRKIILPMCVWSDSSLLSSNVSLWLLLPCGILKLNVDAAMFQSAANITMIARNEADCLMKAWAKPFNTSDPLVVESAVILWAIQVAKKENWGNICVESYSKIRVDYLLQANSVSSWNIEVLCGDAMSLAAEFNFCSFCWVKREANIVAHTLAKLVLSDSETVRWLNHAVERIWPICMEQIASQKILLPIIPWFLEKYKPWTAAKAMVQHLYLGRNPPMFTEMRILRHSSSDDHLVLELGMNFLTADDMSAIIAVKLRKRMGFGMWAKLHLTGMHVEGKVLIGVKFLREWPFISRLRVCFAEPPYFQMTIKPIFNHGLNVTEVPGIAGWLDKLLSVAFEQTLVEPNMLVVDMVKFASPQPGVIIRCNYVVVWRTLELLTTSFITLLRIFSVPFEVYFQKWSPLLPFCLDIGPGVSLPLGIECRMSESWFSVDEKEPVAFAKVEVLEASDMKPSDPNGLADPYVKGQLGSCRFRTKTQKKTLTPKWQEEFKIPIITWESCNMLVIEVRDKDHFLDDTLGECSVNISDLRDGQRHDFWLPLKNIKMGRLHLAITVLEDHQKDNQKRDDQPCDKETLDIEDKRNSFVSETAPKGSFSSVSSEKSPRVSDDFEPIDIEGQKETGIWVHHPGSEVSHTWEPRKGKSRRGDTEIRSEPNGSMKNSNKEAFGSPNNDTSSTDENPDDKHSMNPVRRGLRKIGSVFHRSPRKEDHSCSLGEPFQSPRDKVRVDISKEISNVGEDNPCGSCFGENPTEGNVSPEGSHPESPSKGNMKDKAKNFLKHAAGTSARGIKHALSRKGSKSRGDTSAVTERGSIAEGTDSSDDESSCVRSPVMPEVITSGCVNDSLNSTEHVVQTGSSEDPMDTEVPIENVSLEDLERKDEKPSSPVKGGDAVEESFKPKLAEVDLEGDKK</sequence>
<dbReference type="CDD" id="cd21669">
    <property type="entry name" value="SMP_SF"/>
    <property type="match status" value="1"/>
</dbReference>
<keyword evidence="3" id="KW-0445">Lipid transport</keyword>
<feature type="compositionally biased region" description="Basic and acidic residues" evidence="6">
    <location>
        <begin position="1538"/>
        <end position="1554"/>
    </location>
</feature>
<protein>
    <recommendedName>
        <fullName evidence="10">C2 domain-containing protein</fullName>
    </recommendedName>
</protein>
<organism evidence="9">
    <name type="scientific">Fagus sylvatica</name>
    <name type="common">Beechnut</name>
    <dbReference type="NCBI Taxonomy" id="28930"/>
    <lineage>
        <taxon>Eukaryota</taxon>
        <taxon>Viridiplantae</taxon>
        <taxon>Streptophyta</taxon>
        <taxon>Embryophyta</taxon>
        <taxon>Tracheophyta</taxon>
        <taxon>Spermatophyta</taxon>
        <taxon>Magnoliopsida</taxon>
        <taxon>eudicotyledons</taxon>
        <taxon>Gunneridae</taxon>
        <taxon>Pentapetalae</taxon>
        <taxon>rosids</taxon>
        <taxon>fabids</taxon>
        <taxon>Fagales</taxon>
        <taxon>Fagaceae</taxon>
        <taxon>Fagus</taxon>
    </lineage>
</organism>
<evidence type="ECO:0000256" key="3">
    <source>
        <dbReference type="ARBA" id="ARBA00023055"/>
    </source>
</evidence>
<dbReference type="PANTHER" id="PTHR47042:SF4">
    <property type="entry name" value="OS02G0313700 PROTEIN"/>
    <property type="match status" value="1"/>
</dbReference>
<reference evidence="9" key="1">
    <citation type="submission" date="2018-02" db="EMBL/GenBank/DDBJ databases">
        <authorList>
            <person name="Cohen D.B."/>
            <person name="Kent A.D."/>
        </authorList>
    </citation>
    <scope>NUCLEOTIDE SEQUENCE</scope>
</reference>
<dbReference type="GO" id="GO:0016020">
    <property type="term" value="C:membrane"/>
    <property type="evidence" value="ECO:0007669"/>
    <property type="project" value="UniProtKB-SubCell"/>
</dbReference>
<dbReference type="GO" id="GO:0004523">
    <property type="term" value="F:RNA-DNA hybrid ribonuclease activity"/>
    <property type="evidence" value="ECO:0007669"/>
    <property type="project" value="InterPro"/>
</dbReference>
<dbReference type="GO" id="GO:0008289">
    <property type="term" value="F:lipid binding"/>
    <property type="evidence" value="ECO:0007669"/>
    <property type="project" value="UniProtKB-KW"/>
</dbReference>
<feature type="domain" description="C2" evidence="7">
    <location>
        <begin position="1070"/>
        <end position="1184"/>
    </location>
</feature>
<dbReference type="GO" id="GO:0003676">
    <property type="term" value="F:nucleic acid binding"/>
    <property type="evidence" value="ECO:0007669"/>
    <property type="project" value="InterPro"/>
</dbReference>
<feature type="compositionally biased region" description="Basic and acidic residues" evidence="6">
    <location>
        <begin position="1205"/>
        <end position="1228"/>
    </location>
</feature>
<dbReference type="PROSITE" id="PS50004">
    <property type="entry name" value="C2"/>
    <property type="match status" value="1"/>
</dbReference>
<dbReference type="Gene3D" id="3.30.420.10">
    <property type="entry name" value="Ribonuclease H-like superfamily/Ribonuclease H"/>
    <property type="match status" value="1"/>
</dbReference>
<dbReference type="Pfam" id="PF00168">
    <property type="entry name" value="C2"/>
    <property type="match status" value="1"/>
</dbReference>
<feature type="compositionally biased region" description="Basic residues" evidence="6">
    <location>
        <begin position="1432"/>
        <end position="1443"/>
    </location>
</feature>
<dbReference type="GO" id="GO:0006869">
    <property type="term" value="P:lipid transport"/>
    <property type="evidence" value="ECO:0007669"/>
    <property type="project" value="UniProtKB-KW"/>
</dbReference>
<feature type="compositionally biased region" description="Basic and acidic residues" evidence="6">
    <location>
        <begin position="1279"/>
        <end position="1297"/>
    </location>
</feature>
<dbReference type="SUPFAM" id="SSF49562">
    <property type="entry name" value="C2 domain (Calcium/lipid-binding domain, CaLB)"/>
    <property type="match status" value="1"/>
</dbReference>
<dbReference type="PANTHER" id="PTHR47042">
    <property type="entry name" value="C2 DOMAIN-CONTAINING PROTEIN-LIKE"/>
    <property type="match status" value="1"/>
</dbReference>
<dbReference type="EMBL" id="OIVN01005802">
    <property type="protein sequence ID" value="SPD24086.1"/>
    <property type="molecule type" value="Genomic_DNA"/>
</dbReference>
<dbReference type="SMART" id="SM00239">
    <property type="entry name" value="C2"/>
    <property type="match status" value="1"/>
</dbReference>
<dbReference type="InterPro" id="IPR036397">
    <property type="entry name" value="RNaseH_sf"/>
</dbReference>
<evidence type="ECO:0008006" key="10">
    <source>
        <dbReference type="Google" id="ProtNLM"/>
    </source>
</evidence>
<dbReference type="Pfam" id="PF13456">
    <property type="entry name" value="RVT_3"/>
    <property type="match status" value="1"/>
</dbReference>
<dbReference type="PROSITE" id="PS51847">
    <property type="entry name" value="SMP"/>
    <property type="match status" value="1"/>
</dbReference>
<feature type="compositionally biased region" description="Basic and acidic residues" evidence="6">
    <location>
        <begin position="1365"/>
        <end position="1375"/>
    </location>
</feature>
<dbReference type="InterPro" id="IPR044730">
    <property type="entry name" value="RNase_H-like_dom_plant"/>
</dbReference>
<feature type="region of interest" description="Disordered" evidence="6">
    <location>
        <begin position="1205"/>
        <end position="1554"/>
    </location>
</feature>
<dbReference type="SUPFAM" id="SSF56219">
    <property type="entry name" value="DNase I-like"/>
    <property type="match status" value="1"/>
</dbReference>
<feature type="domain" description="SMP-LTD" evidence="8">
    <location>
        <begin position="806"/>
        <end position="1000"/>
    </location>
</feature>
<evidence type="ECO:0000259" key="7">
    <source>
        <dbReference type="PROSITE" id="PS50004"/>
    </source>
</evidence>
<accession>A0A2N9IDZ3</accession>
<evidence type="ECO:0000259" key="8">
    <source>
        <dbReference type="PROSITE" id="PS51847"/>
    </source>
</evidence>
<evidence type="ECO:0000313" key="9">
    <source>
        <dbReference type="EMBL" id="SPD24086.1"/>
    </source>
</evidence>
<evidence type="ECO:0000256" key="4">
    <source>
        <dbReference type="ARBA" id="ARBA00023121"/>
    </source>
</evidence>
<dbReference type="InterPro" id="IPR000008">
    <property type="entry name" value="C2_dom"/>
</dbReference>
<evidence type="ECO:0000256" key="6">
    <source>
        <dbReference type="SAM" id="MobiDB-lite"/>
    </source>
</evidence>
<gene>
    <name evidence="9" type="ORF">FSB_LOCUS51968</name>
</gene>
<proteinExistence type="predicted"/>
<evidence type="ECO:0000256" key="2">
    <source>
        <dbReference type="ARBA" id="ARBA00022448"/>
    </source>
</evidence>
<dbReference type="InterPro" id="IPR035892">
    <property type="entry name" value="C2_domain_sf"/>
</dbReference>
<keyword evidence="2" id="KW-0813">Transport</keyword>
<keyword evidence="5" id="KW-0472">Membrane</keyword>
<dbReference type="InterPro" id="IPR052847">
    <property type="entry name" value="Ext_Synaptotagmin/KAHRP-like"/>
</dbReference>
<comment type="subcellular location">
    <subcellularLocation>
        <location evidence="1">Membrane</location>
    </subcellularLocation>
</comment>
<evidence type="ECO:0000256" key="1">
    <source>
        <dbReference type="ARBA" id="ARBA00004370"/>
    </source>
</evidence>
<dbReference type="InterPro" id="IPR002156">
    <property type="entry name" value="RNaseH_domain"/>
</dbReference>
<dbReference type="Gene3D" id="2.60.40.150">
    <property type="entry name" value="C2 domain"/>
    <property type="match status" value="1"/>
</dbReference>
<dbReference type="InterPro" id="IPR031468">
    <property type="entry name" value="SMP_LBD"/>
</dbReference>
<feature type="compositionally biased region" description="Polar residues" evidence="6">
    <location>
        <begin position="1483"/>
        <end position="1501"/>
    </location>
</feature>
<dbReference type="InterPro" id="IPR036691">
    <property type="entry name" value="Endo/exonu/phosph_ase_sf"/>
</dbReference>
<feature type="compositionally biased region" description="Polar residues" evidence="6">
    <location>
        <begin position="1313"/>
        <end position="1322"/>
    </location>
</feature>
<name>A0A2N9IDZ3_FAGSY</name>